<feature type="region of interest" description="Disordered" evidence="1">
    <location>
        <begin position="69"/>
        <end position="144"/>
    </location>
</feature>
<gene>
    <name evidence="2" type="ORF">R1sor_000662</name>
</gene>
<protein>
    <submittedName>
        <fullName evidence="2">Uncharacterized protein</fullName>
    </submittedName>
</protein>
<name>A0ABD3GWW9_9MARC</name>
<feature type="compositionally biased region" description="Basic and acidic residues" evidence="1">
    <location>
        <begin position="98"/>
        <end position="107"/>
    </location>
</feature>
<evidence type="ECO:0000256" key="1">
    <source>
        <dbReference type="SAM" id="MobiDB-lite"/>
    </source>
</evidence>
<comment type="caution">
    <text evidence="2">The sequence shown here is derived from an EMBL/GenBank/DDBJ whole genome shotgun (WGS) entry which is preliminary data.</text>
</comment>
<evidence type="ECO:0000313" key="2">
    <source>
        <dbReference type="EMBL" id="KAL3682640.1"/>
    </source>
</evidence>
<evidence type="ECO:0000313" key="3">
    <source>
        <dbReference type="Proteomes" id="UP001633002"/>
    </source>
</evidence>
<reference evidence="2 3" key="1">
    <citation type="submission" date="2024-09" db="EMBL/GenBank/DDBJ databases">
        <title>Chromosome-scale assembly of Riccia sorocarpa.</title>
        <authorList>
            <person name="Paukszto L."/>
        </authorList>
    </citation>
    <scope>NUCLEOTIDE SEQUENCE [LARGE SCALE GENOMIC DNA]</scope>
    <source>
        <strain evidence="2">LP-2024</strain>
        <tissue evidence="2">Aerial parts of the thallus</tissue>
    </source>
</reference>
<dbReference type="EMBL" id="JBJQOH010000006">
    <property type="protein sequence ID" value="KAL3682640.1"/>
    <property type="molecule type" value="Genomic_DNA"/>
</dbReference>
<dbReference type="AlphaFoldDB" id="A0ABD3GWW9"/>
<sequence length="157" mass="17637">MAPGGVQELRAEESVLGLRRWRPNSRCRSWSTSREYYRVGLKRFGFDSWLGGDSNERHFATGGAECRERRSNFSAQADEKQSTTPGGASRSFTGIAQEEFKSCDSRSPRASVDAPPAQKRLRQMANDDTNIGASQFTQNAGDKRCIKIRRKELTTQQ</sequence>
<feature type="compositionally biased region" description="Polar residues" evidence="1">
    <location>
        <begin position="82"/>
        <end position="94"/>
    </location>
</feature>
<feature type="compositionally biased region" description="Basic and acidic residues" evidence="1">
    <location>
        <begin position="69"/>
        <end position="81"/>
    </location>
</feature>
<organism evidence="2 3">
    <name type="scientific">Riccia sorocarpa</name>
    <dbReference type="NCBI Taxonomy" id="122646"/>
    <lineage>
        <taxon>Eukaryota</taxon>
        <taxon>Viridiplantae</taxon>
        <taxon>Streptophyta</taxon>
        <taxon>Embryophyta</taxon>
        <taxon>Marchantiophyta</taxon>
        <taxon>Marchantiopsida</taxon>
        <taxon>Marchantiidae</taxon>
        <taxon>Marchantiales</taxon>
        <taxon>Ricciaceae</taxon>
        <taxon>Riccia</taxon>
    </lineage>
</organism>
<proteinExistence type="predicted"/>
<feature type="compositionally biased region" description="Polar residues" evidence="1">
    <location>
        <begin position="126"/>
        <end position="140"/>
    </location>
</feature>
<dbReference type="Proteomes" id="UP001633002">
    <property type="component" value="Unassembled WGS sequence"/>
</dbReference>
<keyword evidence="3" id="KW-1185">Reference proteome</keyword>
<accession>A0ABD3GWW9</accession>